<dbReference type="GO" id="GO:0050006">
    <property type="term" value="F:isomaltulose synthase activity"/>
    <property type="evidence" value="ECO:0007669"/>
    <property type="project" value="UniProtKB-EC"/>
</dbReference>
<dbReference type="Gene3D" id="3.20.20.80">
    <property type="entry name" value="Glycosidases"/>
    <property type="match status" value="2"/>
</dbReference>
<dbReference type="NCBIfam" id="NF008183">
    <property type="entry name" value="PRK10933.1"/>
    <property type="match status" value="1"/>
</dbReference>
<dbReference type="FunFam" id="3.90.400.10:FF:000002">
    <property type="entry name" value="Sucrose isomerase"/>
    <property type="match status" value="1"/>
</dbReference>
<dbReference type="InterPro" id="IPR013780">
    <property type="entry name" value="Glyco_hydro_b"/>
</dbReference>
<feature type="signal peptide" evidence="4">
    <location>
        <begin position="1"/>
        <end position="24"/>
    </location>
</feature>
<evidence type="ECO:0000256" key="3">
    <source>
        <dbReference type="ARBA" id="ARBA00023295"/>
    </source>
</evidence>
<dbReference type="GO" id="GO:0004556">
    <property type="term" value="F:alpha-amylase activity"/>
    <property type="evidence" value="ECO:0007669"/>
    <property type="project" value="TreeGrafter"/>
</dbReference>
<dbReference type="SUPFAM" id="SSF51445">
    <property type="entry name" value="(Trans)glycosidases"/>
    <property type="match status" value="1"/>
</dbReference>
<dbReference type="PANTHER" id="PTHR10357:SF179">
    <property type="entry name" value="NEUTRAL AND BASIC AMINO ACID TRANSPORT PROTEIN RBAT"/>
    <property type="match status" value="1"/>
</dbReference>
<proteinExistence type="inferred from homology"/>
<dbReference type="SMR" id="B5ABD8"/>
<name>B5ABD8_9ENTR</name>
<reference evidence="6" key="1">
    <citation type="submission" date="2008-06" db="EMBL/GenBank/DDBJ databases">
        <authorList>
            <person name="Park C."/>
            <person name="Park S.-E."/>
            <person name="Cho M.-H."/>
            <person name="Cha J."/>
            <person name="Ha S.-J."/>
            <person name="Jung J.-H."/>
            <person name="Seo D.-H."/>
        </authorList>
    </citation>
    <scope>NUCLEOTIDE SEQUENCE</scope>
    <source>
        <strain evidence="6">FMB1</strain>
    </source>
</reference>
<dbReference type="Gene3D" id="3.90.400.10">
    <property type="entry name" value="Oligo-1,6-glucosidase, Domain 2"/>
    <property type="match status" value="1"/>
</dbReference>
<reference evidence="6" key="2">
    <citation type="journal article" date="2009" name="J. Appl. Microbiol.">
        <title>Molecular cloning and functional characterization of a sucrose isomerase (isomaltulose synthase) gene from Enterobacter sp. FMB-1.</title>
        <authorList>
            <person name="Cha J."/>
            <person name="Jung J.H."/>
            <person name="Park S.E."/>
            <person name="Cho M.H."/>
            <person name="Seo D.H."/>
            <person name="Ha S.J."/>
            <person name="Yoon J.W."/>
            <person name="Lee O.H."/>
            <person name="Kim Y.C."/>
            <person name="Park C.S."/>
        </authorList>
    </citation>
    <scope>NUCLEOTIDE SEQUENCE</scope>
    <source>
        <strain evidence="6">FMB1</strain>
    </source>
</reference>
<feature type="chain" id="PRO_5002829280" evidence="4">
    <location>
        <begin position="25"/>
        <end position="599"/>
    </location>
</feature>
<evidence type="ECO:0000256" key="4">
    <source>
        <dbReference type="SAM" id="SignalP"/>
    </source>
</evidence>
<dbReference type="Pfam" id="PF23915">
    <property type="entry name" value="SusG_C"/>
    <property type="match status" value="1"/>
</dbReference>
<evidence type="ECO:0000313" key="6">
    <source>
        <dbReference type="EMBL" id="ACF42098.1"/>
    </source>
</evidence>
<keyword evidence="3" id="KW-0326">Glycosidase</keyword>
<dbReference type="GO" id="GO:0009313">
    <property type="term" value="P:oligosaccharide catabolic process"/>
    <property type="evidence" value="ECO:0007669"/>
    <property type="project" value="TreeGrafter"/>
</dbReference>
<evidence type="ECO:0000259" key="5">
    <source>
        <dbReference type="SMART" id="SM00642"/>
    </source>
</evidence>
<dbReference type="InterPro" id="IPR045857">
    <property type="entry name" value="O16G_dom_2"/>
</dbReference>
<keyword evidence="2" id="KW-0378">Hydrolase</keyword>
<dbReference type="EC" id="5.4.99.11" evidence="6"/>
<dbReference type="FunFam" id="2.60.40.1180:FF:000007">
    <property type="entry name" value="Sucrose isomerase"/>
    <property type="match status" value="1"/>
</dbReference>
<dbReference type="AlphaFoldDB" id="B5ABD8"/>
<gene>
    <name evidence="6" type="primary">esi</name>
</gene>
<evidence type="ECO:0000256" key="1">
    <source>
        <dbReference type="ARBA" id="ARBA00008061"/>
    </source>
</evidence>
<sequence>MSFFKKLTGVAVTFSSLFMTLAPAAYSAETSVTQSIQTQKESTLPAWWKEAVFYQIYPRSFKDTNGDGIGDIRGIIEKLDYLKSLGIDAIWINPHYDSPNTDNGYDIRDYEKIMQEYGTMEDFDTLVSEMKKRNMRLMIDVVINHTSDQHPWFIQSKSSKENPYREYYFWRDGKDNQPPNNYPSFFGGSAWQKDDKTGQYYLHYFARQQPDLNWDNPKVRGDLYAMLRFWLDKGVSGMRFDTVATYSKIPGFPDLTPEQQKNFAEQYTTGPNIHRYLQEMKQEVLSRYDVVTAGEIFGVPLERSSDFFDRRRNELDMSFMFDLIRLDRDSNERWRHKKWTLSQFRQIINKMDSNAGEYGWNTFFLDNHDNPRAVSHFGDDSPQWIEPSAKALATIILTQRATPFIFQGSELGMTNYPFKKLNEFDDIEVKGFWQDYVQTGKVSAEEFIDNVRLTSRDNSRTPFQWNDRKNAGFTSGKPWFRINPNYVEINADKELIRNDSVLNYYKEMIKLRHKTPALIYGTYKDISPEDDSVYAYTRTLGKERYLVVINFTEKTVRYPLPENNVIKSILIEANQNKTAEKQSTVLTLSPWQAGVYELQ</sequence>
<accession>B5ABD8</accession>
<dbReference type="InterPro" id="IPR017853">
    <property type="entry name" value="GH"/>
</dbReference>
<dbReference type="FunFam" id="3.20.20.80:FF:000064">
    <property type="entry name" value="Oligo-1,6-glucosidase"/>
    <property type="match status" value="2"/>
</dbReference>
<dbReference type="CAZy" id="GH13">
    <property type="family name" value="Glycoside Hydrolase Family 13"/>
</dbReference>
<comment type="similarity">
    <text evidence="1">Belongs to the glycosyl hydrolase 13 family.</text>
</comment>
<dbReference type="SUPFAM" id="SSF51011">
    <property type="entry name" value="Glycosyl hydrolase domain"/>
    <property type="match status" value="1"/>
</dbReference>
<dbReference type="Gene3D" id="2.60.40.1180">
    <property type="entry name" value="Golgi alpha-mannosidase II"/>
    <property type="match status" value="1"/>
</dbReference>
<dbReference type="InterPro" id="IPR056300">
    <property type="entry name" value="SusG-like_C"/>
</dbReference>
<dbReference type="Pfam" id="PF00128">
    <property type="entry name" value="Alpha-amylase"/>
    <property type="match status" value="1"/>
</dbReference>
<dbReference type="SMART" id="SM00642">
    <property type="entry name" value="Aamy"/>
    <property type="match status" value="1"/>
</dbReference>
<dbReference type="EMBL" id="EU833961">
    <property type="protein sequence ID" value="ACF42098.1"/>
    <property type="molecule type" value="Genomic_DNA"/>
</dbReference>
<keyword evidence="4" id="KW-0732">Signal</keyword>
<dbReference type="BRENDA" id="5.4.99.11">
    <property type="organism ID" value="11883"/>
</dbReference>
<feature type="domain" description="Glycosyl hydrolase family 13 catalytic" evidence="5">
    <location>
        <begin position="55"/>
        <end position="460"/>
    </location>
</feature>
<dbReference type="PANTHER" id="PTHR10357">
    <property type="entry name" value="ALPHA-AMYLASE FAMILY MEMBER"/>
    <property type="match status" value="1"/>
</dbReference>
<evidence type="ECO:0000256" key="2">
    <source>
        <dbReference type="ARBA" id="ARBA00022801"/>
    </source>
</evidence>
<dbReference type="InterPro" id="IPR006047">
    <property type="entry name" value="GH13_cat_dom"/>
</dbReference>
<protein>
    <submittedName>
        <fullName evidence="6">Sucrose isomerase</fullName>
        <ecNumber evidence="6">5.4.99.11</ecNumber>
    </submittedName>
</protein>
<organism evidence="6">
    <name type="scientific">Enterobacter sp. FMB-1</name>
    <dbReference type="NCBI Taxonomy" id="400987"/>
    <lineage>
        <taxon>Bacteria</taxon>
        <taxon>Pseudomonadati</taxon>
        <taxon>Pseudomonadota</taxon>
        <taxon>Gammaproteobacteria</taxon>
        <taxon>Enterobacterales</taxon>
        <taxon>Enterobacteriaceae</taxon>
        <taxon>Enterobacter</taxon>
    </lineage>
</organism>
<dbReference type="CDD" id="cd11333">
    <property type="entry name" value="AmyAc_SI_OligoGlu_DGase"/>
    <property type="match status" value="1"/>
</dbReference>
<keyword evidence="6" id="KW-0413">Isomerase</keyword>